<keyword evidence="2" id="KW-0175">Coiled coil</keyword>
<dbReference type="AlphaFoldDB" id="A0A6A3CXP8"/>
<keyword evidence="5" id="KW-1185">Reference proteome</keyword>
<dbReference type="EMBL" id="VEPZ02000072">
    <property type="protein sequence ID" value="KAE8734355.1"/>
    <property type="molecule type" value="Genomic_DNA"/>
</dbReference>
<feature type="coiled-coil region" evidence="2">
    <location>
        <begin position="152"/>
        <end position="186"/>
    </location>
</feature>
<sequence length="190" mass="20207">MFGPGAIFRYQAVNSFDFDEKVKPTVVQQRGRFKVTSEDVHLEKVVAPPTLSKSQSMQVLVPNPMFSLGPSSGASPLTPASVSSTPASVPSNPAGPSTPAAVPSTPAAAPSTHAAISPTPAASNLFHCAANRASEGVCMPAARAAGTEKSLLEEAHDREKELRHEIAELQWRLIYAQEELQKYKTENAEV</sequence>
<comment type="similarity">
    <text evidence="1">Belongs to the protein kinase superfamily. STE Ser/Thr protein kinase family. STE20 subfamily.</text>
</comment>
<evidence type="ECO:0000313" key="4">
    <source>
        <dbReference type="EMBL" id="KAE8734355.1"/>
    </source>
</evidence>
<name>A0A6A3CXP8_HIBSY</name>
<proteinExistence type="inferred from homology"/>
<feature type="region of interest" description="Disordered" evidence="3">
    <location>
        <begin position="71"/>
        <end position="116"/>
    </location>
</feature>
<dbReference type="GO" id="GO:0043539">
    <property type="term" value="F:protein serine/threonine kinase activator activity"/>
    <property type="evidence" value="ECO:0007669"/>
    <property type="project" value="InterPro"/>
</dbReference>
<evidence type="ECO:0000256" key="3">
    <source>
        <dbReference type="SAM" id="MobiDB-lite"/>
    </source>
</evidence>
<comment type="caution">
    <text evidence="4">The sequence shown here is derived from an EMBL/GenBank/DDBJ whole genome shotgun (WGS) entry which is preliminary data.</text>
</comment>
<dbReference type="PANTHER" id="PTHR48014">
    <property type="entry name" value="SERINE/THREONINE-PROTEIN KINASE FRAY2"/>
    <property type="match status" value="1"/>
</dbReference>
<gene>
    <name evidence="4" type="ORF">F3Y22_tig00000773pilonHSYRG00276</name>
</gene>
<organism evidence="4 5">
    <name type="scientific">Hibiscus syriacus</name>
    <name type="common">Rose of Sharon</name>
    <dbReference type="NCBI Taxonomy" id="106335"/>
    <lineage>
        <taxon>Eukaryota</taxon>
        <taxon>Viridiplantae</taxon>
        <taxon>Streptophyta</taxon>
        <taxon>Embryophyta</taxon>
        <taxon>Tracheophyta</taxon>
        <taxon>Spermatophyta</taxon>
        <taxon>Magnoliopsida</taxon>
        <taxon>eudicotyledons</taxon>
        <taxon>Gunneridae</taxon>
        <taxon>Pentapetalae</taxon>
        <taxon>rosids</taxon>
        <taxon>malvids</taxon>
        <taxon>Malvales</taxon>
        <taxon>Malvaceae</taxon>
        <taxon>Malvoideae</taxon>
        <taxon>Hibiscus</taxon>
    </lineage>
</organism>
<evidence type="ECO:0000256" key="2">
    <source>
        <dbReference type="SAM" id="Coils"/>
    </source>
</evidence>
<dbReference type="PANTHER" id="PTHR48014:SF24">
    <property type="entry name" value="PROTEIN KINASE SUPERFAMILY PROTEIN"/>
    <property type="match status" value="1"/>
</dbReference>
<evidence type="ECO:0000313" key="5">
    <source>
        <dbReference type="Proteomes" id="UP000436088"/>
    </source>
</evidence>
<accession>A0A6A3CXP8</accession>
<evidence type="ECO:0000256" key="1">
    <source>
        <dbReference type="ARBA" id="ARBA00008874"/>
    </source>
</evidence>
<feature type="compositionally biased region" description="Low complexity" evidence="3">
    <location>
        <begin position="74"/>
        <end position="116"/>
    </location>
</feature>
<dbReference type="Proteomes" id="UP000436088">
    <property type="component" value="Unassembled WGS sequence"/>
</dbReference>
<protein>
    <submittedName>
        <fullName evidence="4">Uncharacterized protein</fullName>
    </submittedName>
</protein>
<dbReference type="InterPro" id="IPR047173">
    <property type="entry name" value="STRAD_A/B-like"/>
</dbReference>
<reference evidence="4" key="1">
    <citation type="submission" date="2019-09" db="EMBL/GenBank/DDBJ databases">
        <title>Draft genome information of white flower Hibiscus syriacus.</title>
        <authorList>
            <person name="Kim Y.-M."/>
        </authorList>
    </citation>
    <scope>NUCLEOTIDE SEQUENCE [LARGE SCALE GENOMIC DNA]</scope>
    <source>
        <strain evidence="4">YM2019G1</strain>
    </source>
</reference>